<gene>
    <name evidence="1" type="ORF">LOAG_08012</name>
</gene>
<dbReference type="RefSeq" id="XP_003143592.2">
    <property type="nucleotide sequence ID" value="XM_003143544.2"/>
</dbReference>
<dbReference type="CTD" id="9945438"/>
<feature type="non-terminal residue" evidence="1">
    <location>
        <position position="1"/>
    </location>
</feature>
<accession>A0A1S0TUG0</accession>
<dbReference type="EMBL" id="JH712559">
    <property type="protein sequence ID" value="EFO20477.2"/>
    <property type="molecule type" value="Genomic_DNA"/>
</dbReference>
<sequence>NKTPWYLSSVSGSGTFTNYDNNDWKPYQIIDHEVTPNRQITTYNQNSAPQQLLV</sequence>
<organism evidence="1">
    <name type="scientific">Loa loa</name>
    <name type="common">Eye worm</name>
    <name type="synonym">Filaria loa</name>
    <dbReference type="NCBI Taxonomy" id="7209"/>
    <lineage>
        <taxon>Eukaryota</taxon>
        <taxon>Metazoa</taxon>
        <taxon>Ecdysozoa</taxon>
        <taxon>Nematoda</taxon>
        <taxon>Chromadorea</taxon>
        <taxon>Rhabditida</taxon>
        <taxon>Spirurina</taxon>
        <taxon>Spiruromorpha</taxon>
        <taxon>Filarioidea</taxon>
        <taxon>Onchocercidae</taxon>
        <taxon>Loa</taxon>
    </lineage>
</organism>
<dbReference type="OrthoDB" id="5820574at2759"/>
<proteinExistence type="predicted"/>
<dbReference type="KEGG" id="loa:LOAG_08012"/>
<dbReference type="InParanoid" id="A0A1S0TUG0"/>
<reference evidence="1" key="1">
    <citation type="submission" date="2012-04" db="EMBL/GenBank/DDBJ databases">
        <title>The Genome Sequence of Loa loa.</title>
        <authorList>
            <consortium name="The Broad Institute Genome Sequencing Platform"/>
            <consortium name="Broad Institute Genome Sequencing Center for Infectious Disease"/>
            <person name="Nutman T.B."/>
            <person name="Fink D.L."/>
            <person name="Russ C."/>
            <person name="Young S."/>
            <person name="Zeng Q."/>
            <person name="Gargeya S."/>
            <person name="Alvarado L."/>
            <person name="Berlin A."/>
            <person name="Chapman S.B."/>
            <person name="Chen Z."/>
            <person name="Freedman E."/>
            <person name="Gellesch M."/>
            <person name="Goldberg J."/>
            <person name="Griggs A."/>
            <person name="Gujja S."/>
            <person name="Heilman E.R."/>
            <person name="Heiman D."/>
            <person name="Howarth C."/>
            <person name="Mehta T."/>
            <person name="Neiman D."/>
            <person name="Pearson M."/>
            <person name="Roberts A."/>
            <person name="Saif S."/>
            <person name="Shea T."/>
            <person name="Shenoy N."/>
            <person name="Sisk P."/>
            <person name="Stolte C."/>
            <person name="Sykes S."/>
            <person name="White J."/>
            <person name="Yandava C."/>
            <person name="Haas B."/>
            <person name="Henn M.R."/>
            <person name="Nusbaum C."/>
            <person name="Birren B."/>
        </authorList>
    </citation>
    <scope>NUCLEOTIDE SEQUENCE [LARGE SCALE GENOMIC DNA]</scope>
</reference>
<evidence type="ECO:0000313" key="1">
    <source>
        <dbReference type="EMBL" id="EFO20477.2"/>
    </source>
</evidence>
<dbReference type="GeneID" id="9945438"/>
<dbReference type="AlphaFoldDB" id="A0A1S0TUG0"/>
<protein>
    <submittedName>
        <fullName evidence="1">Uncharacterized protein</fullName>
    </submittedName>
</protein>
<name>A0A1S0TUG0_LOALO</name>